<evidence type="ECO:0000256" key="12">
    <source>
        <dbReference type="ARBA" id="ARBA00023004"/>
    </source>
</evidence>
<evidence type="ECO:0000256" key="15">
    <source>
        <dbReference type="ARBA" id="ARBA00049433"/>
    </source>
</evidence>
<keyword evidence="6" id="KW-0349">Heme</keyword>
<evidence type="ECO:0000259" key="18">
    <source>
        <dbReference type="PROSITE" id="PS01033"/>
    </source>
</evidence>
<dbReference type="GO" id="GO:0071500">
    <property type="term" value="P:cellular response to nitrosative stress"/>
    <property type="evidence" value="ECO:0007669"/>
    <property type="project" value="TreeGrafter"/>
</dbReference>
<dbReference type="AlphaFoldDB" id="A0A6A6UFG0"/>
<dbReference type="GO" id="GO:0009636">
    <property type="term" value="P:response to toxic substance"/>
    <property type="evidence" value="ECO:0007669"/>
    <property type="project" value="UniProtKB-KW"/>
</dbReference>
<evidence type="ECO:0000256" key="17">
    <source>
        <dbReference type="SAM" id="MobiDB-lite"/>
    </source>
</evidence>
<name>A0A6A6UFG0_9PEZI</name>
<keyword evidence="5" id="KW-0216">Detoxification</keyword>
<organism evidence="20 21">
    <name type="scientific">Microthyrium microscopicum</name>
    <dbReference type="NCBI Taxonomy" id="703497"/>
    <lineage>
        <taxon>Eukaryota</taxon>
        <taxon>Fungi</taxon>
        <taxon>Dikarya</taxon>
        <taxon>Ascomycota</taxon>
        <taxon>Pezizomycotina</taxon>
        <taxon>Dothideomycetes</taxon>
        <taxon>Dothideomycetes incertae sedis</taxon>
        <taxon>Microthyriales</taxon>
        <taxon>Microthyriaceae</taxon>
        <taxon>Microthyrium</taxon>
    </lineage>
</organism>
<dbReference type="GO" id="GO:0019825">
    <property type="term" value="F:oxygen binding"/>
    <property type="evidence" value="ECO:0007669"/>
    <property type="project" value="InterPro"/>
</dbReference>
<dbReference type="Gene3D" id="1.10.490.10">
    <property type="entry name" value="Globins"/>
    <property type="match status" value="1"/>
</dbReference>
<dbReference type="NCBIfam" id="NF009805">
    <property type="entry name" value="PRK13289.1"/>
    <property type="match status" value="1"/>
</dbReference>
<feature type="domain" description="Globin" evidence="18">
    <location>
        <begin position="86"/>
        <end position="223"/>
    </location>
</feature>
<gene>
    <name evidence="20" type="ORF">BT63DRAFT_424232</name>
</gene>
<comment type="function">
    <text evidence="16">In the presence of oxygen and NADH, it has NADH oxidase activity, which leads to the generation of superoxide and H(2)O(2). Under anaerobic conditions, it also exhibits nitric oxide reductase and FAD reductase activities. However, all these reactions are much lower than NOD activity.</text>
</comment>
<dbReference type="FunFam" id="3.40.50.80:FF:000010">
    <property type="entry name" value="Flavohemoprotein"/>
    <property type="match status" value="1"/>
</dbReference>
<dbReference type="Pfam" id="PF00175">
    <property type="entry name" value="NAD_binding_1"/>
    <property type="match status" value="1"/>
</dbReference>
<dbReference type="PROSITE" id="PS01033">
    <property type="entry name" value="GLOBIN"/>
    <property type="match status" value="1"/>
</dbReference>
<evidence type="ECO:0000256" key="13">
    <source>
        <dbReference type="ARBA" id="ARBA00023027"/>
    </source>
</evidence>
<dbReference type="GO" id="GO:0046872">
    <property type="term" value="F:metal ion binding"/>
    <property type="evidence" value="ECO:0007669"/>
    <property type="project" value="UniProtKB-KW"/>
</dbReference>
<dbReference type="GO" id="GO:0071949">
    <property type="term" value="F:FAD binding"/>
    <property type="evidence" value="ECO:0007669"/>
    <property type="project" value="TreeGrafter"/>
</dbReference>
<dbReference type="InterPro" id="IPR000971">
    <property type="entry name" value="Globin"/>
</dbReference>
<dbReference type="SUPFAM" id="SSF63380">
    <property type="entry name" value="Riboflavin synthase domain-like"/>
    <property type="match status" value="1"/>
</dbReference>
<dbReference type="PROSITE" id="PS51384">
    <property type="entry name" value="FAD_FR"/>
    <property type="match status" value="1"/>
</dbReference>
<dbReference type="PANTHER" id="PTHR43396:SF3">
    <property type="entry name" value="FLAVOHEMOPROTEIN"/>
    <property type="match status" value="1"/>
</dbReference>
<evidence type="ECO:0000256" key="11">
    <source>
        <dbReference type="ARBA" id="ARBA00023002"/>
    </source>
</evidence>
<evidence type="ECO:0000256" key="14">
    <source>
        <dbReference type="ARBA" id="ARBA00048649"/>
    </source>
</evidence>
<dbReference type="FunFam" id="1.10.490.10:FF:000003">
    <property type="entry name" value="Flavohemoprotein"/>
    <property type="match status" value="1"/>
</dbReference>
<dbReference type="InterPro" id="IPR001433">
    <property type="entry name" value="OxRdtase_FAD/NAD-bd"/>
</dbReference>
<dbReference type="GO" id="GO:0020037">
    <property type="term" value="F:heme binding"/>
    <property type="evidence" value="ECO:0007669"/>
    <property type="project" value="InterPro"/>
</dbReference>
<keyword evidence="21" id="KW-1185">Reference proteome</keyword>
<keyword evidence="9" id="KW-0274">FAD</keyword>
<dbReference type="Proteomes" id="UP000799302">
    <property type="component" value="Unassembled WGS sequence"/>
</dbReference>
<dbReference type="GO" id="GO:0008941">
    <property type="term" value="F:nitric oxide dioxygenase NAD(P)H activity"/>
    <property type="evidence" value="ECO:0007669"/>
    <property type="project" value="UniProtKB-EC"/>
</dbReference>
<evidence type="ECO:0000256" key="3">
    <source>
        <dbReference type="ARBA" id="ARBA00006401"/>
    </source>
</evidence>
<dbReference type="CDD" id="cd08922">
    <property type="entry name" value="FHb-globin"/>
    <property type="match status" value="1"/>
</dbReference>
<reference evidence="20" key="1">
    <citation type="journal article" date="2020" name="Stud. Mycol.">
        <title>101 Dothideomycetes genomes: a test case for predicting lifestyles and emergence of pathogens.</title>
        <authorList>
            <person name="Haridas S."/>
            <person name="Albert R."/>
            <person name="Binder M."/>
            <person name="Bloem J."/>
            <person name="Labutti K."/>
            <person name="Salamov A."/>
            <person name="Andreopoulos B."/>
            <person name="Baker S."/>
            <person name="Barry K."/>
            <person name="Bills G."/>
            <person name="Bluhm B."/>
            <person name="Cannon C."/>
            <person name="Castanera R."/>
            <person name="Culley D."/>
            <person name="Daum C."/>
            <person name="Ezra D."/>
            <person name="Gonzalez J."/>
            <person name="Henrissat B."/>
            <person name="Kuo A."/>
            <person name="Liang C."/>
            <person name="Lipzen A."/>
            <person name="Lutzoni F."/>
            <person name="Magnuson J."/>
            <person name="Mondo S."/>
            <person name="Nolan M."/>
            <person name="Ohm R."/>
            <person name="Pangilinan J."/>
            <person name="Park H.-J."/>
            <person name="Ramirez L."/>
            <person name="Alfaro M."/>
            <person name="Sun H."/>
            <person name="Tritt A."/>
            <person name="Yoshinaga Y."/>
            <person name="Zwiers L.-H."/>
            <person name="Turgeon B."/>
            <person name="Goodwin S."/>
            <person name="Spatafora J."/>
            <person name="Crous P."/>
            <person name="Grigoriev I."/>
        </authorList>
    </citation>
    <scope>NUCLEOTIDE SEQUENCE</scope>
    <source>
        <strain evidence="20">CBS 115976</strain>
    </source>
</reference>
<comment type="similarity">
    <text evidence="3">In the C-terminal section; belongs to the flavoprotein pyridine nucleotide cytochrome reductase family.</text>
</comment>
<evidence type="ECO:0000256" key="8">
    <source>
        <dbReference type="ARBA" id="ARBA00022723"/>
    </source>
</evidence>
<dbReference type="CDD" id="cd06184">
    <property type="entry name" value="flavohem_like_fad_nad_binding"/>
    <property type="match status" value="1"/>
</dbReference>
<evidence type="ECO:0000256" key="4">
    <source>
        <dbReference type="ARBA" id="ARBA00012229"/>
    </source>
</evidence>
<evidence type="ECO:0000259" key="19">
    <source>
        <dbReference type="PROSITE" id="PS51384"/>
    </source>
</evidence>
<evidence type="ECO:0000313" key="21">
    <source>
        <dbReference type="Proteomes" id="UP000799302"/>
    </source>
</evidence>
<accession>A0A6A6UFG0</accession>
<comment type="catalytic activity">
    <reaction evidence="14">
        <text>2 nitric oxide + NADH + 2 O2 = 2 nitrate + NAD(+) + H(+)</text>
        <dbReference type="Rhea" id="RHEA:19469"/>
        <dbReference type="ChEBI" id="CHEBI:15378"/>
        <dbReference type="ChEBI" id="CHEBI:15379"/>
        <dbReference type="ChEBI" id="CHEBI:16480"/>
        <dbReference type="ChEBI" id="CHEBI:17632"/>
        <dbReference type="ChEBI" id="CHEBI:57540"/>
        <dbReference type="ChEBI" id="CHEBI:57945"/>
        <dbReference type="EC" id="1.14.12.17"/>
    </reaction>
</comment>
<dbReference type="EC" id="1.14.12.17" evidence="4"/>
<keyword evidence="12" id="KW-0408">Iron</keyword>
<sequence>MSINIKNSHIYRSIINFLNAITIAQETMPSETNNTCPVSGASSTPTNGAAPTCPFANANLSQPNTSQNATPSDPNLAVPEPYRSTPLTESQKALIKASIPALESHGLAITKLFYTNMLIAHPELRNIFNASNQAHFQQPRALANAVLAYAQHIDDPSPLMPTVELIVSKHVSLGVQADYYAVVGEWLIKAIAEVLGEAVTPELGEAWMAAYWKLAQIFIGLEASIYEKQKSEGWEGWQDFRVVKKVKESEEITSFYLEPVESRLKPLVGFKPGQFISIQVDVPEMGHRQARQYSLSDSSNPDYLRVSIKKETGNGASAPGVVSSLMHETKKEGDIIRVSRPVGVFFLDEAKIALDAPLVLISGGVGLTPLTAMLNHSAAQNTTRPISWVHGARSTAARAFKQHVEDVAKLHENVQVILFTANVAKEEVEGVENHIQGHINLDLVDKETKLFLSNKKAEYYVCGPMMFMLTMEKALQGQGVDSSRIHMEKFGTGGIAPVEQESPKSVL</sequence>
<dbReference type="InterPro" id="IPR017927">
    <property type="entry name" value="FAD-bd_FR_type"/>
</dbReference>
<dbReference type="SUPFAM" id="SSF46458">
    <property type="entry name" value="Globin-like"/>
    <property type="match status" value="1"/>
</dbReference>
<dbReference type="PANTHER" id="PTHR43396">
    <property type="entry name" value="FLAVOHEMOPROTEIN"/>
    <property type="match status" value="1"/>
</dbReference>
<keyword evidence="8" id="KW-0479">Metal-binding</keyword>
<dbReference type="InterPro" id="IPR012292">
    <property type="entry name" value="Globin/Proto"/>
</dbReference>
<feature type="domain" description="FAD-binding FR-type" evidence="19">
    <location>
        <begin position="235"/>
        <end position="348"/>
    </location>
</feature>
<evidence type="ECO:0000256" key="7">
    <source>
        <dbReference type="ARBA" id="ARBA00022630"/>
    </source>
</evidence>
<feature type="compositionally biased region" description="Polar residues" evidence="17">
    <location>
        <begin position="58"/>
        <end position="73"/>
    </location>
</feature>
<dbReference type="InterPro" id="IPR039261">
    <property type="entry name" value="FNR_nucleotide-bd"/>
</dbReference>
<keyword evidence="13" id="KW-0520">NAD</keyword>
<dbReference type="InterPro" id="IPR009050">
    <property type="entry name" value="Globin-like_sf"/>
</dbReference>
<dbReference type="OrthoDB" id="436496at2759"/>
<comment type="cofactor">
    <cofactor evidence="2">
        <name>FAD</name>
        <dbReference type="ChEBI" id="CHEBI:57692"/>
    </cofactor>
</comment>
<evidence type="ECO:0000256" key="10">
    <source>
        <dbReference type="ARBA" id="ARBA00022857"/>
    </source>
</evidence>
<dbReference type="Pfam" id="PF00042">
    <property type="entry name" value="Globin"/>
    <property type="match status" value="1"/>
</dbReference>
<evidence type="ECO:0000256" key="16">
    <source>
        <dbReference type="ARBA" id="ARBA00056398"/>
    </source>
</evidence>
<comment type="catalytic activity">
    <reaction evidence="15">
        <text>2 nitric oxide + NADPH + 2 O2 = 2 nitrate + NADP(+) + H(+)</text>
        <dbReference type="Rhea" id="RHEA:19465"/>
        <dbReference type="ChEBI" id="CHEBI:15378"/>
        <dbReference type="ChEBI" id="CHEBI:15379"/>
        <dbReference type="ChEBI" id="CHEBI:16480"/>
        <dbReference type="ChEBI" id="CHEBI:17632"/>
        <dbReference type="ChEBI" id="CHEBI:57783"/>
        <dbReference type="ChEBI" id="CHEBI:58349"/>
        <dbReference type="EC" id="1.14.12.17"/>
    </reaction>
</comment>
<evidence type="ECO:0000256" key="9">
    <source>
        <dbReference type="ARBA" id="ARBA00022827"/>
    </source>
</evidence>
<evidence type="ECO:0000256" key="1">
    <source>
        <dbReference type="ARBA" id="ARBA00001970"/>
    </source>
</evidence>
<feature type="compositionally biased region" description="Polar residues" evidence="17">
    <location>
        <begin position="31"/>
        <end position="49"/>
    </location>
</feature>
<protein>
    <recommendedName>
        <fullName evidence="4">nitric oxide dioxygenase</fullName>
        <ecNumber evidence="4">1.14.12.17</ecNumber>
    </recommendedName>
</protein>
<comment type="cofactor">
    <cofactor evidence="1">
        <name>heme b</name>
        <dbReference type="ChEBI" id="CHEBI:60344"/>
    </cofactor>
</comment>
<dbReference type="InterPro" id="IPR017938">
    <property type="entry name" value="Riboflavin_synthase-like_b-brl"/>
</dbReference>
<keyword evidence="11" id="KW-0560">Oxidoreductase</keyword>
<dbReference type="Gene3D" id="2.40.30.10">
    <property type="entry name" value="Translation factors"/>
    <property type="match status" value="1"/>
</dbReference>
<keyword evidence="7" id="KW-0285">Flavoprotein</keyword>
<evidence type="ECO:0000256" key="6">
    <source>
        <dbReference type="ARBA" id="ARBA00022617"/>
    </source>
</evidence>
<proteinExistence type="inferred from homology"/>
<evidence type="ECO:0000256" key="5">
    <source>
        <dbReference type="ARBA" id="ARBA00022575"/>
    </source>
</evidence>
<keyword evidence="10" id="KW-0521">NADP</keyword>
<dbReference type="Gene3D" id="3.40.50.80">
    <property type="entry name" value="Nucleotide-binding domain of ferredoxin-NADP reductase (FNR) module"/>
    <property type="match status" value="1"/>
</dbReference>
<dbReference type="EMBL" id="MU004234">
    <property type="protein sequence ID" value="KAF2670291.1"/>
    <property type="molecule type" value="Genomic_DNA"/>
</dbReference>
<dbReference type="FunFam" id="2.40.30.10:FF:000034">
    <property type="entry name" value="Flavohemoprotein"/>
    <property type="match status" value="1"/>
</dbReference>
<feature type="region of interest" description="Disordered" evidence="17">
    <location>
        <begin position="31"/>
        <end position="77"/>
    </location>
</feature>
<evidence type="ECO:0000256" key="2">
    <source>
        <dbReference type="ARBA" id="ARBA00001974"/>
    </source>
</evidence>
<dbReference type="GO" id="GO:0046210">
    <property type="term" value="P:nitric oxide catabolic process"/>
    <property type="evidence" value="ECO:0007669"/>
    <property type="project" value="TreeGrafter"/>
</dbReference>
<dbReference type="SUPFAM" id="SSF52343">
    <property type="entry name" value="Ferredoxin reductase-like, C-terminal NADP-linked domain"/>
    <property type="match status" value="1"/>
</dbReference>
<evidence type="ECO:0000313" key="20">
    <source>
        <dbReference type="EMBL" id="KAF2670291.1"/>
    </source>
</evidence>